<dbReference type="Proteomes" id="UP001445076">
    <property type="component" value="Unassembled WGS sequence"/>
</dbReference>
<dbReference type="EMBL" id="JARKIK010000007">
    <property type="protein sequence ID" value="KAK8750525.1"/>
    <property type="molecule type" value="Genomic_DNA"/>
</dbReference>
<protein>
    <submittedName>
        <fullName evidence="2">Uncharacterized protein</fullName>
    </submittedName>
</protein>
<dbReference type="AlphaFoldDB" id="A0AAW0Y124"/>
<proteinExistence type="predicted"/>
<evidence type="ECO:0000313" key="3">
    <source>
        <dbReference type="Proteomes" id="UP001445076"/>
    </source>
</evidence>
<gene>
    <name evidence="2" type="ORF">OTU49_014882</name>
</gene>
<comment type="caution">
    <text evidence="2">The sequence shown here is derived from an EMBL/GenBank/DDBJ whole genome shotgun (WGS) entry which is preliminary data.</text>
</comment>
<keyword evidence="3" id="KW-1185">Reference proteome</keyword>
<accession>A0AAW0Y124</accession>
<feature type="chain" id="PRO_5043990636" evidence="1">
    <location>
        <begin position="21"/>
        <end position="107"/>
    </location>
</feature>
<feature type="signal peptide" evidence="1">
    <location>
        <begin position="1"/>
        <end position="20"/>
    </location>
</feature>
<name>A0AAW0Y124_CHEQU</name>
<sequence length="107" mass="11964">MSLVVMVTVTLMVSNTGTMAHIPLSQPTPNTTDLQNLMQDYWHWKTQNFPQFTSEVGINDDTAGHLDSYSLAHLEQSKVLCSCHLHNWASKGSKELSGNLHDPQRLS</sequence>
<evidence type="ECO:0000256" key="1">
    <source>
        <dbReference type="SAM" id="SignalP"/>
    </source>
</evidence>
<organism evidence="2 3">
    <name type="scientific">Cherax quadricarinatus</name>
    <name type="common">Australian red claw crayfish</name>
    <dbReference type="NCBI Taxonomy" id="27406"/>
    <lineage>
        <taxon>Eukaryota</taxon>
        <taxon>Metazoa</taxon>
        <taxon>Ecdysozoa</taxon>
        <taxon>Arthropoda</taxon>
        <taxon>Crustacea</taxon>
        <taxon>Multicrustacea</taxon>
        <taxon>Malacostraca</taxon>
        <taxon>Eumalacostraca</taxon>
        <taxon>Eucarida</taxon>
        <taxon>Decapoda</taxon>
        <taxon>Pleocyemata</taxon>
        <taxon>Astacidea</taxon>
        <taxon>Parastacoidea</taxon>
        <taxon>Parastacidae</taxon>
        <taxon>Cherax</taxon>
    </lineage>
</organism>
<keyword evidence="1" id="KW-0732">Signal</keyword>
<reference evidence="2 3" key="1">
    <citation type="journal article" date="2024" name="BMC Genomics">
        <title>Genome assembly of redclaw crayfish (Cherax quadricarinatus) provides insights into its immune adaptation and hypoxia tolerance.</title>
        <authorList>
            <person name="Liu Z."/>
            <person name="Zheng J."/>
            <person name="Li H."/>
            <person name="Fang K."/>
            <person name="Wang S."/>
            <person name="He J."/>
            <person name="Zhou D."/>
            <person name="Weng S."/>
            <person name="Chi M."/>
            <person name="Gu Z."/>
            <person name="He J."/>
            <person name="Li F."/>
            <person name="Wang M."/>
        </authorList>
    </citation>
    <scope>NUCLEOTIDE SEQUENCE [LARGE SCALE GENOMIC DNA]</scope>
    <source>
        <strain evidence="2">ZL_2023a</strain>
    </source>
</reference>
<evidence type="ECO:0000313" key="2">
    <source>
        <dbReference type="EMBL" id="KAK8750525.1"/>
    </source>
</evidence>